<comment type="similarity">
    <text evidence="5 6">Belongs to the FtsA/MreB family.</text>
</comment>
<reference evidence="8 9" key="1">
    <citation type="submission" date="2019-02" db="EMBL/GenBank/DDBJ databases">
        <authorList>
            <person name="Fomenkov A."/>
            <person name="Dubinina G."/>
            <person name="Grabovich M."/>
            <person name="Vincze T."/>
            <person name="Roberts R.J."/>
        </authorList>
    </citation>
    <scope>NUCLEOTIDE SEQUENCE [LARGE SCALE GENOMIC DNA]</scope>
    <source>
        <strain evidence="8 9">P</strain>
    </source>
</reference>
<keyword evidence="9" id="KW-1185">Reference proteome</keyword>
<comment type="function">
    <text evidence="5 6">Cell division protein that is involved in the assembly of the Z ring. May serve as a membrane anchor for the Z ring.</text>
</comment>
<evidence type="ECO:0000313" key="8">
    <source>
        <dbReference type="EMBL" id="QEN03744.1"/>
    </source>
</evidence>
<dbReference type="Pfam" id="PF14450">
    <property type="entry name" value="FtsA"/>
    <property type="match status" value="1"/>
</dbReference>
<proteinExistence type="inferred from homology"/>
<dbReference type="PANTHER" id="PTHR32432">
    <property type="entry name" value="CELL DIVISION PROTEIN FTSA-RELATED"/>
    <property type="match status" value="1"/>
</dbReference>
<comment type="subcellular location">
    <subcellularLocation>
        <location evidence="5">Cell membrane</location>
        <topology evidence="5">Peripheral membrane protein</topology>
        <orientation evidence="5">Cytoplasmic side</orientation>
    </subcellularLocation>
    <text evidence="5">Localizes to the Z ring in an FtsZ-dependent manner. Targeted to the membrane through a conserved C-terminal amphipathic helix.</text>
</comment>
<evidence type="ECO:0000256" key="6">
    <source>
        <dbReference type="PIRNR" id="PIRNR003101"/>
    </source>
</evidence>
<evidence type="ECO:0000256" key="2">
    <source>
        <dbReference type="ARBA" id="ARBA00022618"/>
    </source>
</evidence>
<dbReference type="NCBIfam" id="TIGR01174">
    <property type="entry name" value="ftsA"/>
    <property type="match status" value="1"/>
</dbReference>
<dbReference type="GO" id="GO:0009898">
    <property type="term" value="C:cytoplasmic side of plasma membrane"/>
    <property type="evidence" value="ECO:0007669"/>
    <property type="project" value="UniProtKB-UniRule"/>
</dbReference>
<dbReference type="InterPro" id="IPR043129">
    <property type="entry name" value="ATPase_NBD"/>
</dbReference>
<evidence type="ECO:0000256" key="4">
    <source>
        <dbReference type="ARBA" id="ARBA00023306"/>
    </source>
</evidence>
<dbReference type="GO" id="GO:0032153">
    <property type="term" value="C:cell division site"/>
    <property type="evidence" value="ECO:0007669"/>
    <property type="project" value="UniProtKB-UniRule"/>
</dbReference>
<protein>
    <recommendedName>
        <fullName evidence="5 6">Cell division protein FtsA</fullName>
    </recommendedName>
</protein>
<dbReference type="AlphaFoldDB" id="A0A5C1QAQ6"/>
<organism evidence="8 9">
    <name type="scientific">Thiospirochaeta perfilievii</name>
    <dbReference type="NCBI Taxonomy" id="252967"/>
    <lineage>
        <taxon>Bacteria</taxon>
        <taxon>Pseudomonadati</taxon>
        <taxon>Spirochaetota</taxon>
        <taxon>Spirochaetia</taxon>
        <taxon>Spirochaetales</taxon>
        <taxon>Spirochaetaceae</taxon>
        <taxon>Thiospirochaeta</taxon>
    </lineage>
</organism>
<evidence type="ECO:0000256" key="1">
    <source>
        <dbReference type="ARBA" id="ARBA00022475"/>
    </source>
</evidence>
<dbReference type="SUPFAM" id="SSF53067">
    <property type="entry name" value="Actin-like ATPase domain"/>
    <property type="match status" value="2"/>
</dbReference>
<keyword evidence="4 5" id="KW-0131">Cell cycle</keyword>
<dbReference type="Proteomes" id="UP000323824">
    <property type="component" value="Chromosome"/>
</dbReference>
<dbReference type="SMART" id="SM00842">
    <property type="entry name" value="FtsA"/>
    <property type="match status" value="1"/>
</dbReference>
<evidence type="ECO:0000256" key="3">
    <source>
        <dbReference type="ARBA" id="ARBA00023136"/>
    </source>
</evidence>
<dbReference type="PIRSF" id="PIRSF003101">
    <property type="entry name" value="FtsA"/>
    <property type="match status" value="1"/>
</dbReference>
<dbReference type="KEGG" id="sper:EW093_03190"/>
<feature type="domain" description="SHS2" evidence="7">
    <location>
        <begin position="16"/>
        <end position="204"/>
    </location>
</feature>
<evidence type="ECO:0000313" key="9">
    <source>
        <dbReference type="Proteomes" id="UP000323824"/>
    </source>
</evidence>
<dbReference type="HAMAP" id="MF_02033">
    <property type="entry name" value="FtsA"/>
    <property type="match status" value="1"/>
</dbReference>
<evidence type="ECO:0000256" key="5">
    <source>
        <dbReference type="HAMAP-Rule" id="MF_02033"/>
    </source>
</evidence>
<dbReference type="InterPro" id="IPR020823">
    <property type="entry name" value="Cell_div_FtsA"/>
</dbReference>
<evidence type="ECO:0000259" key="7">
    <source>
        <dbReference type="SMART" id="SM00842"/>
    </source>
</evidence>
<name>A0A5C1QAQ6_9SPIO</name>
<dbReference type="InterPro" id="IPR050696">
    <property type="entry name" value="FtsA/MreB"/>
</dbReference>
<dbReference type="InterPro" id="IPR003494">
    <property type="entry name" value="SHS2_FtsA"/>
</dbReference>
<comment type="subunit">
    <text evidence="5">Self-interacts. Interacts with FtsZ.</text>
</comment>
<dbReference type="Pfam" id="PF02491">
    <property type="entry name" value="SHS2_FTSA"/>
    <property type="match status" value="1"/>
</dbReference>
<keyword evidence="1 5" id="KW-1003">Cell membrane</keyword>
<dbReference type="OrthoDB" id="9768127at2"/>
<dbReference type="Gene3D" id="3.30.1490.110">
    <property type="match status" value="1"/>
</dbReference>
<sequence length="420" mass="45088">MKLFIGKRSSLLDDLVVSLDIGSTTIRVVIAEYNTSGKLHIVGWGSAPSKGVRVGVITNMEEAIKAVSSAISAAEQMAGRTVTHLYTGIAGGSIECYNSKGVVAVTDRGKEITTHDVDRVLEAAKALVIPLDRQILHVIPQEYTIDGQSGIYDPVNMIGVRLEAEVHIITCSLTSTDNIVKCVNRGNYYVNEIVLESLAVSECVLTRDEKELGVLLIDIGGGTTDVLLHYGGAPYYTNVVPMGGDIFTNDISKVLNTPILSAENIKLREGCCVASYVDSESEIIIPGIAGRPPLTVTKTYLAEIIEARACEMFNIIGTELRRKGFGDKYPGGVVLTGGSSLLPGIADLATEILGVQTRIGLPQGVSGLTEELRHPGFSTAVGLVSFIGKKNKNTVIKRKDLDSSGPKKENLFKRVFKHFI</sequence>
<reference evidence="8 9" key="2">
    <citation type="submission" date="2019-09" db="EMBL/GenBank/DDBJ databases">
        <title>Complete Genome Sequence and Methylome Analysis of free living Spirochaetas.</title>
        <authorList>
            <person name="Leshcheva N."/>
            <person name="Mikheeva N."/>
        </authorList>
    </citation>
    <scope>NUCLEOTIDE SEQUENCE [LARGE SCALE GENOMIC DNA]</scope>
    <source>
        <strain evidence="8 9">P</strain>
    </source>
</reference>
<keyword evidence="3 5" id="KW-0472">Membrane</keyword>
<dbReference type="GO" id="GO:0043093">
    <property type="term" value="P:FtsZ-dependent cytokinesis"/>
    <property type="evidence" value="ECO:0007669"/>
    <property type="project" value="UniProtKB-UniRule"/>
</dbReference>
<accession>A0A5C1QAQ6</accession>
<dbReference type="CDD" id="cd24048">
    <property type="entry name" value="ASKHA_NBD_FtsA"/>
    <property type="match status" value="1"/>
</dbReference>
<dbReference type="Gene3D" id="3.30.420.40">
    <property type="match status" value="2"/>
</dbReference>
<keyword evidence="2 5" id="KW-0132">Cell division</keyword>
<gene>
    <name evidence="5 8" type="primary">ftsA</name>
    <name evidence="8" type="ORF">EW093_03190</name>
</gene>
<dbReference type="PANTHER" id="PTHR32432:SF4">
    <property type="entry name" value="CELL DIVISION PROTEIN FTSA"/>
    <property type="match status" value="1"/>
</dbReference>
<dbReference type="EMBL" id="CP035807">
    <property type="protein sequence ID" value="QEN03744.1"/>
    <property type="molecule type" value="Genomic_DNA"/>
</dbReference>
<dbReference type="FunFam" id="3.30.1490.110:FF:000001">
    <property type="entry name" value="Cell division protein FtsA"/>
    <property type="match status" value="1"/>
</dbReference>